<evidence type="ECO:0000256" key="1">
    <source>
        <dbReference type="RuleBase" id="RU004273"/>
    </source>
</evidence>
<sequence length="387" mass="44247">MLATADDIQINFSSESTYDAEMSFVQLRGLLAQCARKFKDEPTLLRVNYPVMIVGDLHGQYKDLLRILGLSSSKTVDVAKDIKRYIFLGDYVDRGPDAIPCLITLMQLKVKHPKSYNLLRGNHETETINEKYGFKSEINRRYTKNFEQKILFREFNDMFAWIPIAALISNRILCMHGGISPRLNSLADIERIERPLLNVFSVPLAGNLMWSDPAHIETNYSFNTVRGVSCFFSEKAVIDTCNRLNLDFIVRGHQVMNNGYWFFAGTKMITVFSAPRYSADSKGAVMVINKNKEFGFVFLAPTEKLSTEKAFKDKFDYLDRLQYGEDLNFCKNADKSVDTQGEFSRSMSSRVDGDDSRNDGTDNKRSKKNGPIKETNKRGNSKRKSRR</sequence>
<dbReference type="InterPro" id="IPR004843">
    <property type="entry name" value="Calcineurin-like_PHP"/>
</dbReference>
<dbReference type="Pfam" id="PF00149">
    <property type="entry name" value="Metallophos"/>
    <property type="match status" value="1"/>
</dbReference>
<feature type="region of interest" description="Disordered" evidence="2">
    <location>
        <begin position="340"/>
        <end position="387"/>
    </location>
</feature>
<protein>
    <recommendedName>
        <fullName evidence="1">Serine/threonine-protein phosphatase</fullName>
        <ecNumber evidence="1">3.1.3.16</ecNumber>
    </recommendedName>
</protein>
<feature type="domain" description="Serine/threonine specific protein phosphatases" evidence="3">
    <location>
        <begin position="119"/>
        <end position="124"/>
    </location>
</feature>
<dbReference type="Gene3D" id="3.60.21.10">
    <property type="match status" value="1"/>
</dbReference>
<reference evidence="4" key="1">
    <citation type="submission" date="2020-09" db="EMBL/GenBank/DDBJ databases">
        <authorList>
            <person name="Kikuchi T."/>
        </authorList>
    </citation>
    <scope>NUCLEOTIDE SEQUENCE</scope>
    <source>
        <strain evidence="4">SH1</strain>
    </source>
</reference>
<evidence type="ECO:0000256" key="2">
    <source>
        <dbReference type="SAM" id="MobiDB-lite"/>
    </source>
</evidence>
<feature type="compositionally biased region" description="Polar residues" evidence="2">
    <location>
        <begin position="340"/>
        <end position="349"/>
    </location>
</feature>
<dbReference type="EMBL" id="CAJFCW020000004">
    <property type="protein sequence ID" value="CAG9114522.1"/>
    <property type="molecule type" value="Genomic_DNA"/>
</dbReference>
<name>A0A811KYC5_9BILA</name>
<dbReference type="Proteomes" id="UP000614601">
    <property type="component" value="Unassembled WGS sequence"/>
</dbReference>
<accession>A0A811KYC5</accession>
<dbReference type="SUPFAM" id="SSF56300">
    <property type="entry name" value="Metallo-dependent phosphatases"/>
    <property type="match status" value="1"/>
</dbReference>
<evidence type="ECO:0000313" key="5">
    <source>
        <dbReference type="Proteomes" id="UP000614601"/>
    </source>
</evidence>
<dbReference type="AlphaFoldDB" id="A0A811KYC5"/>
<dbReference type="GO" id="GO:0005737">
    <property type="term" value="C:cytoplasm"/>
    <property type="evidence" value="ECO:0007669"/>
    <property type="project" value="TreeGrafter"/>
</dbReference>
<dbReference type="Proteomes" id="UP000783686">
    <property type="component" value="Unassembled WGS sequence"/>
</dbReference>
<dbReference type="InterPro" id="IPR006186">
    <property type="entry name" value="Ser/Thr-sp_prot-phosphatase"/>
</dbReference>
<dbReference type="OrthoDB" id="5840512at2759"/>
<dbReference type="InterPro" id="IPR050341">
    <property type="entry name" value="PP1_catalytic_subunit"/>
</dbReference>
<dbReference type="InterPro" id="IPR029052">
    <property type="entry name" value="Metallo-depent_PP-like"/>
</dbReference>
<dbReference type="EC" id="3.1.3.16" evidence="1"/>
<dbReference type="PANTHER" id="PTHR11668:SF450">
    <property type="entry name" value="SERINE_THREONINE-PROTEIN PHOSPHATASE"/>
    <property type="match status" value="1"/>
</dbReference>
<comment type="catalytic activity">
    <reaction evidence="1">
        <text>O-phospho-L-threonyl-[protein] + H2O = L-threonyl-[protein] + phosphate</text>
        <dbReference type="Rhea" id="RHEA:47004"/>
        <dbReference type="Rhea" id="RHEA-COMP:11060"/>
        <dbReference type="Rhea" id="RHEA-COMP:11605"/>
        <dbReference type="ChEBI" id="CHEBI:15377"/>
        <dbReference type="ChEBI" id="CHEBI:30013"/>
        <dbReference type="ChEBI" id="CHEBI:43474"/>
        <dbReference type="ChEBI" id="CHEBI:61977"/>
        <dbReference type="EC" id="3.1.3.16"/>
    </reaction>
</comment>
<evidence type="ECO:0000313" key="4">
    <source>
        <dbReference type="EMBL" id="CAD5221063.1"/>
    </source>
</evidence>
<comment type="similarity">
    <text evidence="1">Belongs to the PPP phosphatase family.</text>
</comment>
<organism evidence="4 5">
    <name type="scientific">Bursaphelenchus okinawaensis</name>
    <dbReference type="NCBI Taxonomy" id="465554"/>
    <lineage>
        <taxon>Eukaryota</taxon>
        <taxon>Metazoa</taxon>
        <taxon>Ecdysozoa</taxon>
        <taxon>Nematoda</taxon>
        <taxon>Chromadorea</taxon>
        <taxon>Rhabditida</taxon>
        <taxon>Tylenchina</taxon>
        <taxon>Tylenchomorpha</taxon>
        <taxon>Aphelenchoidea</taxon>
        <taxon>Aphelenchoididae</taxon>
        <taxon>Bursaphelenchus</taxon>
    </lineage>
</organism>
<dbReference type="EMBL" id="CAJFDH010000004">
    <property type="protein sequence ID" value="CAD5221063.1"/>
    <property type="molecule type" value="Genomic_DNA"/>
</dbReference>
<dbReference type="PROSITE" id="PS00125">
    <property type="entry name" value="SER_THR_PHOSPHATASE"/>
    <property type="match status" value="1"/>
</dbReference>
<dbReference type="PANTHER" id="PTHR11668">
    <property type="entry name" value="SERINE/THREONINE PROTEIN PHOSPHATASE"/>
    <property type="match status" value="1"/>
</dbReference>
<proteinExistence type="inferred from homology"/>
<dbReference type="SMART" id="SM00156">
    <property type="entry name" value="PP2Ac"/>
    <property type="match status" value="1"/>
</dbReference>
<keyword evidence="1" id="KW-0378">Hydrolase</keyword>
<dbReference type="PRINTS" id="PR00114">
    <property type="entry name" value="STPHPHTASE"/>
</dbReference>
<gene>
    <name evidence="4" type="ORF">BOKJ2_LOCUS9257</name>
</gene>
<dbReference type="GO" id="GO:0004722">
    <property type="term" value="F:protein serine/threonine phosphatase activity"/>
    <property type="evidence" value="ECO:0007669"/>
    <property type="project" value="UniProtKB-EC"/>
</dbReference>
<keyword evidence="5" id="KW-1185">Reference proteome</keyword>
<evidence type="ECO:0000259" key="3">
    <source>
        <dbReference type="PROSITE" id="PS00125"/>
    </source>
</evidence>
<dbReference type="GO" id="GO:0005634">
    <property type="term" value="C:nucleus"/>
    <property type="evidence" value="ECO:0007669"/>
    <property type="project" value="TreeGrafter"/>
</dbReference>
<comment type="caution">
    <text evidence="4">The sequence shown here is derived from an EMBL/GenBank/DDBJ whole genome shotgun (WGS) entry which is preliminary data.</text>
</comment>
<feature type="compositionally biased region" description="Basic and acidic residues" evidence="2">
    <location>
        <begin position="351"/>
        <end position="364"/>
    </location>
</feature>